<feature type="compositionally biased region" description="Basic and acidic residues" evidence="1">
    <location>
        <begin position="193"/>
        <end position="205"/>
    </location>
</feature>
<feature type="compositionally biased region" description="Polar residues" evidence="1">
    <location>
        <begin position="342"/>
        <end position="358"/>
    </location>
</feature>
<evidence type="ECO:0000259" key="2">
    <source>
        <dbReference type="PROSITE" id="PS50090"/>
    </source>
</evidence>
<dbReference type="PROSITE" id="PS50090">
    <property type="entry name" value="MYB_LIKE"/>
    <property type="match status" value="1"/>
</dbReference>
<dbReference type="Proteomes" id="UP000566819">
    <property type="component" value="Unassembled WGS sequence"/>
</dbReference>
<feature type="compositionally biased region" description="Polar residues" evidence="1">
    <location>
        <begin position="287"/>
        <end position="296"/>
    </location>
</feature>
<feature type="compositionally biased region" description="Basic and acidic residues" evidence="1">
    <location>
        <begin position="75"/>
        <end position="92"/>
    </location>
</feature>
<comment type="caution">
    <text evidence="3">The sequence shown here is derived from an EMBL/GenBank/DDBJ whole genome shotgun (WGS) entry which is preliminary data.</text>
</comment>
<evidence type="ECO:0000256" key="1">
    <source>
        <dbReference type="SAM" id="MobiDB-lite"/>
    </source>
</evidence>
<feature type="region of interest" description="Disordered" evidence="1">
    <location>
        <begin position="1"/>
        <end position="380"/>
    </location>
</feature>
<feature type="compositionally biased region" description="Polar residues" evidence="1">
    <location>
        <begin position="1"/>
        <end position="26"/>
    </location>
</feature>
<dbReference type="SUPFAM" id="SSF46689">
    <property type="entry name" value="Homeodomain-like"/>
    <property type="match status" value="1"/>
</dbReference>
<organism evidence="3 4">
    <name type="scientific">Cudoniella acicularis</name>
    <dbReference type="NCBI Taxonomy" id="354080"/>
    <lineage>
        <taxon>Eukaryota</taxon>
        <taxon>Fungi</taxon>
        <taxon>Dikarya</taxon>
        <taxon>Ascomycota</taxon>
        <taxon>Pezizomycotina</taxon>
        <taxon>Leotiomycetes</taxon>
        <taxon>Helotiales</taxon>
        <taxon>Tricladiaceae</taxon>
        <taxon>Cudoniella</taxon>
    </lineage>
</organism>
<proteinExistence type="predicted"/>
<evidence type="ECO:0000313" key="4">
    <source>
        <dbReference type="Proteomes" id="UP000566819"/>
    </source>
</evidence>
<dbReference type="CDD" id="cd00167">
    <property type="entry name" value="SANT"/>
    <property type="match status" value="1"/>
</dbReference>
<evidence type="ECO:0000313" key="3">
    <source>
        <dbReference type="EMBL" id="KAF4635874.1"/>
    </source>
</evidence>
<dbReference type="InterPro" id="IPR001005">
    <property type="entry name" value="SANT/Myb"/>
</dbReference>
<protein>
    <recommendedName>
        <fullName evidence="2">Myb-like domain-containing protein</fullName>
    </recommendedName>
</protein>
<feature type="compositionally biased region" description="Acidic residues" evidence="1">
    <location>
        <begin position="241"/>
        <end position="252"/>
    </location>
</feature>
<dbReference type="OrthoDB" id="3438274at2759"/>
<dbReference type="EMBL" id="JAAMPI010000094">
    <property type="protein sequence ID" value="KAF4635874.1"/>
    <property type="molecule type" value="Genomic_DNA"/>
</dbReference>
<accession>A0A8H4RVR2</accession>
<gene>
    <name evidence="3" type="ORF">G7Y89_g2205</name>
</gene>
<sequence length="508" mass="56246">MASTQEHSSPANEVEMTDQTPASNNAIDPALTNPVEGDGDAGRSGGGEVRGRQPYDPTGHYATAYKKLTQSTKGKGSENELIEDRRLTHSDNRAASYGDEDEDLSDESFPTRRRGNNPSTPPPRRGYVPTRNNARQLSLVEDDYEDETYYPTRSNRFTAPRGRGYETLSTYGPQRHEYDSTQSYRAGPSNYNAHEDGVTVPERRAYGRSQAPSYSAGPSHAPRQESPLPADEGFRSRERHEDDEDEDEEDDGGIFVSDGMGGSRAISQSGRVTRPKRGGPLKDRVQKFSTSTLSDFKTNNAKAKGKRAASRSLSPQPGPPPFRNFARGLEESRYAGGRNIPWGTNNLPDTVPQGTVSDASLKKRGLDRGQGPRVCRRGYGANDPENIDIVNMKEHDGHSFGDIRNILNDRRIKEGRAPSLSTTGVANRYNRTAPLLFAAQGLEFVPLSQRKNRPMSSSIVWTPEDDLALVDSYKEFEQSRWQEVARIFHAKTGKEIDPTACAQRHTLL</sequence>
<keyword evidence="4" id="KW-1185">Reference proteome</keyword>
<name>A0A8H4RVR2_9HELO</name>
<feature type="compositionally biased region" description="Polar residues" evidence="1">
    <location>
        <begin position="180"/>
        <end position="192"/>
    </location>
</feature>
<feature type="domain" description="Myb-like" evidence="2">
    <location>
        <begin position="453"/>
        <end position="495"/>
    </location>
</feature>
<reference evidence="3 4" key="1">
    <citation type="submission" date="2020-03" db="EMBL/GenBank/DDBJ databases">
        <title>Draft Genome Sequence of Cudoniella acicularis.</title>
        <authorList>
            <person name="Buettner E."/>
            <person name="Kellner H."/>
        </authorList>
    </citation>
    <scope>NUCLEOTIDE SEQUENCE [LARGE SCALE GENOMIC DNA]</scope>
    <source>
        <strain evidence="3 4">DSM 108380</strain>
    </source>
</reference>
<dbReference type="AlphaFoldDB" id="A0A8H4RVR2"/>
<dbReference type="InterPro" id="IPR009057">
    <property type="entry name" value="Homeodomain-like_sf"/>
</dbReference>